<feature type="region of interest" description="Disordered" evidence="1">
    <location>
        <begin position="110"/>
        <end position="187"/>
    </location>
</feature>
<evidence type="ECO:0000256" key="1">
    <source>
        <dbReference type="SAM" id="MobiDB-lite"/>
    </source>
</evidence>
<dbReference type="PANTHER" id="PTHR31558:SF3">
    <property type="entry name" value="CW14 PROTEIN"/>
    <property type="match status" value="1"/>
</dbReference>
<feature type="compositionally biased region" description="Polar residues" evidence="1">
    <location>
        <begin position="115"/>
        <end position="141"/>
    </location>
</feature>
<proteinExistence type="predicted"/>
<evidence type="ECO:0000313" key="3">
    <source>
        <dbReference type="EMBL" id="CAK9256696.1"/>
    </source>
</evidence>
<dbReference type="Pfam" id="PF07059">
    <property type="entry name" value="EDR2_C"/>
    <property type="match status" value="1"/>
</dbReference>
<accession>A0ABP0VRY9</accession>
<sequence length="489" mass="54290">MGHCCSTGRKPRRKASRVSAAKFRKGSAKLVIPVSGLNLTDATHLFELGSNVQLGGSVSAFIMEKDSRHMIAAGSKTNANRSPREAFSRTQSLAKGETWFDAQEEVEASEDYASGNETFSTDENLSPTSTRSRSPILSQRPSYAALKDEIAESMTEQSERPMGAQGDHGDSHDITTSSLEATDSLSDPRWIGVTTQSEFLVERPIGGTQIPHCSSEKPVDGCWSFVSPSVFSLRAESFLRDRKKVPAPDLAIFEPCGADLFLSSKKIDHVAQFVELPFQGLAKGPDSIPNLLIMNLQLPLYSPTVFLPEIDGDGLNLVLYFKLTEALEKEIPPYLSTLLKRFLDDDVDKVKSFAMTSTTPFRDRLKMILHLVNPSDVQLSVAEDNLVASYNEKPVLSRPQHEFYRGGNYFEIDIDMHRFSYLARKGFDMFRERFKDCTVDFGFTIQANKAEELPEHMLGGIRLNKVDFGNVKELVTGDSESVLPFMSST</sequence>
<reference evidence="3" key="1">
    <citation type="submission" date="2024-02" db="EMBL/GenBank/DDBJ databases">
        <authorList>
            <consortium name="ELIXIR-Norway"/>
            <consortium name="Elixir Norway"/>
        </authorList>
    </citation>
    <scope>NUCLEOTIDE SEQUENCE</scope>
</reference>
<protein>
    <recommendedName>
        <fullName evidence="2">Protein ENHANCED DISEASE RESISTANCE 2 C-terminal domain-containing protein</fullName>
    </recommendedName>
</protein>
<dbReference type="EMBL" id="OZ020105">
    <property type="protein sequence ID" value="CAK9256696.1"/>
    <property type="molecule type" value="Genomic_DNA"/>
</dbReference>
<dbReference type="Proteomes" id="UP001497444">
    <property type="component" value="Chromosome 10"/>
</dbReference>
<keyword evidence="4" id="KW-1185">Reference proteome</keyword>
<dbReference type="PANTHER" id="PTHR31558">
    <property type="entry name" value="CW14 PROTEIN"/>
    <property type="match status" value="1"/>
</dbReference>
<name>A0ABP0VRY9_9BRYO</name>
<feature type="compositionally biased region" description="Polar residues" evidence="1">
    <location>
        <begin position="174"/>
        <end position="185"/>
    </location>
</feature>
<dbReference type="InterPro" id="IPR009769">
    <property type="entry name" value="EDR2_C"/>
</dbReference>
<evidence type="ECO:0000259" key="2">
    <source>
        <dbReference type="Pfam" id="PF07059"/>
    </source>
</evidence>
<evidence type="ECO:0000313" key="4">
    <source>
        <dbReference type="Proteomes" id="UP001497444"/>
    </source>
</evidence>
<feature type="domain" description="Protein ENHANCED DISEASE RESISTANCE 2 C-terminal" evidence="2">
    <location>
        <begin position="223"/>
        <end position="467"/>
    </location>
</feature>
<gene>
    <name evidence="3" type="ORF">CSSPJE1EN1_LOCUS2174</name>
</gene>
<organism evidence="3 4">
    <name type="scientific">Sphagnum jensenii</name>
    <dbReference type="NCBI Taxonomy" id="128206"/>
    <lineage>
        <taxon>Eukaryota</taxon>
        <taxon>Viridiplantae</taxon>
        <taxon>Streptophyta</taxon>
        <taxon>Embryophyta</taxon>
        <taxon>Bryophyta</taxon>
        <taxon>Sphagnophytina</taxon>
        <taxon>Sphagnopsida</taxon>
        <taxon>Sphagnales</taxon>
        <taxon>Sphagnaceae</taxon>
        <taxon>Sphagnum</taxon>
    </lineage>
</organism>